<comment type="caution">
    <text evidence="2">The sequence shown here is derived from an EMBL/GenBank/DDBJ whole genome shotgun (WGS) entry which is preliminary data.</text>
</comment>
<evidence type="ECO:0000256" key="1">
    <source>
        <dbReference type="SAM" id="Phobius"/>
    </source>
</evidence>
<dbReference type="InterPro" id="IPR012902">
    <property type="entry name" value="N_methyl_site"/>
</dbReference>
<feature type="transmembrane region" description="Helical" evidence="1">
    <location>
        <begin position="43"/>
        <end position="64"/>
    </location>
</feature>
<dbReference type="NCBIfam" id="TIGR02532">
    <property type="entry name" value="IV_pilin_GFxxxE"/>
    <property type="match status" value="1"/>
</dbReference>
<evidence type="ECO:0000313" key="2">
    <source>
        <dbReference type="EMBL" id="NER27051.1"/>
    </source>
</evidence>
<proteinExistence type="predicted"/>
<dbReference type="SUPFAM" id="SSF54523">
    <property type="entry name" value="Pili subunits"/>
    <property type="match status" value="1"/>
</dbReference>
<gene>
    <name evidence="2" type="ORF">F6J89_05305</name>
</gene>
<reference evidence="2" key="1">
    <citation type="submission" date="2019-11" db="EMBL/GenBank/DDBJ databases">
        <title>Genomic insights into an expanded diversity of filamentous marine cyanobacteria reveals the extraordinary biosynthetic potential of Moorea and Okeania.</title>
        <authorList>
            <person name="Ferreira Leao T."/>
            <person name="Wang M."/>
            <person name="Moss N."/>
            <person name="Da Silva R."/>
            <person name="Sanders J."/>
            <person name="Nurk S."/>
            <person name="Gurevich A."/>
            <person name="Humphrey G."/>
            <person name="Reher R."/>
            <person name="Zhu Q."/>
            <person name="Belda-Ferre P."/>
            <person name="Glukhov E."/>
            <person name="Rex R."/>
            <person name="Dorrestein P.C."/>
            <person name="Knight R."/>
            <person name="Pevzner P."/>
            <person name="Gerwick W.H."/>
            <person name="Gerwick L."/>
        </authorList>
    </citation>
    <scope>NUCLEOTIDE SEQUENCE</scope>
    <source>
        <strain evidence="2">SIO1C4</strain>
    </source>
</reference>
<sequence>MGTTTILNILQKLYSTRASTKQKYLGIKRLHLESNSGFTLLELIMVILIIGVLSTIAAPGWLAFTNRQRVNKVNDAVLSVLQDAQSDAKRRKLSYSVNFRKNNEDNSPEVAVYLKETAPNPLPWESLLNDLEVKPGQVQLDEPPEDQNQITFDYQGNVENEGDIPFIVKVSVPDSSVKRCVIVQTIIGTMKTDKGENCENNENDDNNN</sequence>
<dbReference type="Pfam" id="PF07963">
    <property type="entry name" value="N_methyl"/>
    <property type="match status" value="1"/>
</dbReference>
<dbReference type="EMBL" id="JAAHFQ010000067">
    <property type="protein sequence ID" value="NER27051.1"/>
    <property type="molecule type" value="Genomic_DNA"/>
</dbReference>
<keyword evidence="1" id="KW-0812">Transmembrane</keyword>
<dbReference type="AlphaFoldDB" id="A0A6B3NBM8"/>
<protein>
    <submittedName>
        <fullName evidence="2">Type II secretion system protein</fullName>
    </submittedName>
</protein>
<name>A0A6B3NBM8_9CYAN</name>
<dbReference type="InterPro" id="IPR045584">
    <property type="entry name" value="Pilin-like"/>
</dbReference>
<dbReference type="PROSITE" id="PS00409">
    <property type="entry name" value="PROKAR_NTER_METHYL"/>
    <property type="match status" value="1"/>
</dbReference>
<organism evidence="2">
    <name type="scientific">Symploca sp. SIO1C4</name>
    <dbReference type="NCBI Taxonomy" id="2607765"/>
    <lineage>
        <taxon>Bacteria</taxon>
        <taxon>Bacillati</taxon>
        <taxon>Cyanobacteriota</taxon>
        <taxon>Cyanophyceae</taxon>
        <taxon>Coleofasciculales</taxon>
        <taxon>Coleofasciculaceae</taxon>
        <taxon>Symploca</taxon>
    </lineage>
</organism>
<keyword evidence="1" id="KW-0472">Membrane</keyword>
<keyword evidence="1" id="KW-1133">Transmembrane helix</keyword>
<dbReference type="Gene3D" id="3.30.700.10">
    <property type="entry name" value="Glycoprotein, Type 4 Pilin"/>
    <property type="match status" value="1"/>
</dbReference>
<accession>A0A6B3NBM8</accession>